<dbReference type="Proteomes" id="UP000805193">
    <property type="component" value="Unassembled WGS sequence"/>
</dbReference>
<protein>
    <submittedName>
        <fullName evidence="1">Uncharacterized protein</fullName>
    </submittedName>
</protein>
<name>A0AC60QFG7_IXOPE</name>
<proteinExistence type="predicted"/>
<dbReference type="EMBL" id="JABSTQ010009108">
    <property type="protein sequence ID" value="KAG0432884.1"/>
    <property type="molecule type" value="Genomic_DNA"/>
</dbReference>
<evidence type="ECO:0000313" key="2">
    <source>
        <dbReference type="Proteomes" id="UP000805193"/>
    </source>
</evidence>
<sequence length="97" mass="10448">MDVRMAFDEENIDNDKTYQHKFEGSEMRKPQLRVADDGNHIIGPSLPGCVHPFLSGGQGLSFGNAPLSSRPCECTQLCFSEPAGPRVAGWAVTVGLG</sequence>
<gene>
    <name evidence="1" type="ORF">HPB47_020421</name>
</gene>
<evidence type="ECO:0000313" key="1">
    <source>
        <dbReference type="EMBL" id="KAG0432884.1"/>
    </source>
</evidence>
<comment type="caution">
    <text evidence="1">The sequence shown here is derived from an EMBL/GenBank/DDBJ whole genome shotgun (WGS) entry which is preliminary data.</text>
</comment>
<accession>A0AC60QFG7</accession>
<reference evidence="1 2" key="1">
    <citation type="journal article" date="2020" name="Cell">
        <title>Large-Scale Comparative Analyses of Tick Genomes Elucidate Their Genetic Diversity and Vector Capacities.</title>
        <authorList>
            <consortium name="Tick Genome and Microbiome Consortium (TIGMIC)"/>
            <person name="Jia N."/>
            <person name="Wang J."/>
            <person name="Shi W."/>
            <person name="Du L."/>
            <person name="Sun Y."/>
            <person name="Zhan W."/>
            <person name="Jiang J.F."/>
            <person name="Wang Q."/>
            <person name="Zhang B."/>
            <person name="Ji P."/>
            <person name="Bell-Sakyi L."/>
            <person name="Cui X.M."/>
            <person name="Yuan T.T."/>
            <person name="Jiang B.G."/>
            <person name="Yang W.F."/>
            <person name="Lam T.T."/>
            <person name="Chang Q.C."/>
            <person name="Ding S.J."/>
            <person name="Wang X.J."/>
            <person name="Zhu J.G."/>
            <person name="Ruan X.D."/>
            <person name="Zhao L."/>
            <person name="Wei J.T."/>
            <person name="Ye R.Z."/>
            <person name="Que T.C."/>
            <person name="Du C.H."/>
            <person name="Zhou Y.H."/>
            <person name="Cheng J.X."/>
            <person name="Dai P.F."/>
            <person name="Guo W.B."/>
            <person name="Han X.H."/>
            <person name="Huang E.J."/>
            <person name="Li L.F."/>
            <person name="Wei W."/>
            <person name="Gao Y.C."/>
            <person name="Liu J.Z."/>
            <person name="Shao H.Z."/>
            <person name="Wang X."/>
            <person name="Wang C.C."/>
            <person name="Yang T.C."/>
            <person name="Huo Q.B."/>
            <person name="Li W."/>
            <person name="Chen H.Y."/>
            <person name="Chen S.E."/>
            <person name="Zhou L.G."/>
            <person name="Ni X.B."/>
            <person name="Tian J.H."/>
            <person name="Sheng Y."/>
            <person name="Liu T."/>
            <person name="Pan Y.S."/>
            <person name="Xia L.Y."/>
            <person name="Li J."/>
            <person name="Zhao F."/>
            <person name="Cao W.C."/>
        </authorList>
    </citation>
    <scope>NUCLEOTIDE SEQUENCE [LARGE SCALE GENOMIC DNA]</scope>
    <source>
        <strain evidence="1">Iper-2018</strain>
    </source>
</reference>
<organism evidence="1 2">
    <name type="scientific">Ixodes persulcatus</name>
    <name type="common">Taiga tick</name>
    <dbReference type="NCBI Taxonomy" id="34615"/>
    <lineage>
        <taxon>Eukaryota</taxon>
        <taxon>Metazoa</taxon>
        <taxon>Ecdysozoa</taxon>
        <taxon>Arthropoda</taxon>
        <taxon>Chelicerata</taxon>
        <taxon>Arachnida</taxon>
        <taxon>Acari</taxon>
        <taxon>Parasitiformes</taxon>
        <taxon>Ixodida</taxon>
        <taxon>Ixodoidea</taxon>
        <taxon>Ixodidae</taxon>
        <taxon>Ixodinae</taxon>
        <taxon>Ixodes</taxon>
    </lineage>
</organism>
<keyword evidence="2" id="KW-1185">Reference proteome</keyword>